<evidence type="ECO:0000313" key="1">
    <source>
        <dbReference type="EMBL" id="CUS45915.1"/>
    </source>
</evidence>
<dbReference type="EMBL" id="CZQE01000314">
    <property type="protein sequence ID" value="CUS45915.1"/>
    <property type="molecule type" value="Genomic_DNA"/>
</dbReference>
<name>A0A160TL87_9ZZZZ</name>
<dbReference type="PROSITE" id="PS51257">
    <property type="entry name" value="PROKAR_LIPOPROTEIN"/>
    <property type="match status" value="1"/>
</dbReference>
<evidence type="ECO:0008006" key="2">
    <source>
        <dbReference type="Google" id="ProtNLM"/>
    </source>
</evidence>
<dbReference type="InterPro" id="IPR022269">
    <property type="entry name" value="SO_2930-like_C"/>
</dbReference>
<proteinExistence type="predicted"/>
<reference evidence="1" key="1">
    <citation type="submission" date="2015-10" db="EMBL/GenBank/DDBJ databases">
        <authorList>
            <person name="Gilbert D.G."/>
        </authorList>
    </citation>
    <scope>NUCLEOTIDE SEQUENCE</scope>
</reference>
<gene>
    <name evidence="1" type="ORF">MGWOODY_Smn2543</name>
</gene>
<accession>A0A160TL87</accession>
<organism evidence="1">
    <name type="scientific">hydrothermal vent metagenome</name>
    <dbReference type="NCBI Taxonomy" id="652676"/>
    <lineage>
        <taxon>unclassified sequences</taxon>
        <taxon>metagenomes</taxon>
        <taxon>ecological metagenomes</taxon>
    </lineage>
</organism>
<dbReference type="AlphaFoldDB" id="A0A160TL87"/>
<dbReference type="NCBIfam" id="TIGR03806">
    <property type="entry name" value="chp_HNE_0200"/>
    <property type="match status" value="1"/>
</dbReference>
<sequence length="389" mass="41908">MRWHLAVALAAALLTASCVRAPTTVTFHAEDNPATLSGWGLFTVSGGRITPHPGMVTYELQTPLFSDYAQKWRTVWMPKGVHATYRADGAFDFPVGTIVTKTFYYTTPAGAGKPQTSGEVLKMTPASYQSGVGGLDLAHVRLIETRLLVRRAGGWVALPYVWNADGTDATLERTGADVPLTFIDGASRTRFDYSVPNQNQCAGCHAQDYRTRAIEPIGLKARHLNRDFPGEGGEINQLRRLAAMGYLTGVPGAGVPRNADWQDKSAGPVAQARAYLDINCSHCHNAVGAARTSGLWLDAKTQDPRLLGMCKPPVAAGRGTGDRPFDVVPGHPETSILPYRLASVDPGVMMPELGRDLEHKEGVDLIIRYITGLKGACTEDDGPTEAVAR</sequence>
<protein>
    <recommendedName>
        <fullName evidence="2">Cytochrome c domain-containing protein</fullName>
    </recommendedName>
</protein>